<comment type="subcellular location">
    <subcellularLocation>
        <location evidence="1">Membrane</location>
    </subcellularLocation>
</comment>
<dbReference type="CDD" id="cd16454">
    <property type="entry name" value="RING-H2_PA-TM-RING"/>
    <property type="match status" value="1"/>
</dbReference>
<dbReference type="GO" id="GO:0008270">
    <property type="term" value="F:zinc ion binding"/>
    <property type="evidence" value="ECO:0007669"/>
    <property type="project" value="UniProtKB-KW"/>
</dbReference>
<dbReference type="GO" id="GO:0005737">
    <property type="term" value="C:cytoplasm"/>
    <property type="evidence" value="ECO:0007669"/>
    <property type="project" value="TreeGrafter"/>
</dbReference>
<dbReference type="InterPro" id="IPR003137">
    <property type="entry name" value="PA_domain"/>
</dbReference>
<dbReference type="AlphaFoldDB" id="A0A9W8HPM4"/>
<sequence length="597" mass="65055">MIISKLLRPAAVVLVAAYCVLGSHIRKDLVQIKDDTIVQVDATTTLDSSSGRIAHLSISPPGPLVGTRGVVYALPDLVDCQPVKRTKQYLAESYIRIALVADDGNCPVEAKIAQAQYDGAVGALVYNNTLGAADMCTAMRNQMKKHKPKIPVLAVDRQYGETLQLEIVTLLDEAWHESGNQFRAIFASLYPEDEREHLSAWEITLISLVAILAFGFGTSLLFHIISSRRRRLADNGHDNGGIGSLSKKIETLPACALDRLLLRTVSSSDVNILSECTSPLDVILNPSRSDRSASSGLGASNVEPHDQGASCSDKGKEPDSVLKGCIATCIVCIDDFAVGSKMRILPCGHNYHIECIDPWLTSKSSLCPLCKYDTRDVLTDLERAYSGPRVIEDMSFRYSFDSSEPSSYLAESRARIQLAGAMRRITNLAHRVTTPMRAFTRKVKRPRIQAGNAALAAHEDIPMSSRQKTDLQLGCGVKTSDGATGPGLVPITYSMNIGSDDKPGLIELPHHCMREGVEANAKCVDRACSPACASSGSADTAREPEPDHSVRLKERRCGIDIYDDFDDEDDILAFDKHMLRLSLDSIFDDANPKAVEK</sequence>
<evidence type="ECO:0000256" key="2">
    <source>
        <dbReference type="ARBA" id="ARBA00022692"/>
    </source>
</evidence>
<keyword evidence="4 7" id="KW-0472">Membrane</keyword>
<dbReference type="GO" id="GO:0006511">
    <property type="term" value="P:ubiquitin-dependent protein catabolic process"/>
    <property type="evidence" value="ECO:0007669"/>
    <property type="project" value="TreeGrafter"/>
</dbReference>
<gene>
    <name evidence="9" type="ORF">H4R20_006376</name>
</gene>
<dbReference type="PROSITE" id="PS50089">
    <property type="entry name" value="ZF_RING_2"/>
    <property type="match status" value="1"/>
</dbReference>
<dbReference type="Pfam" id="PF02225">
    <property type="entry name" value="PA"/>
    <property type="match status" value="1"/>
</dbReference>
<feature type="domain" description="RING-type" evidence="8">
    <location>
        <begin position="329"/>
        <end position="371"/>
    </location>
</feature>
<dbReference type="Proteomes" id="UP001140094">
    <property type="component" value="Unassembled WGS sequence"/>
</dbReference>
<dbReference type="SUPFAM" id="SSF52025">
    <property type="entry name" value="PA domain"/>
    <property type="match status" value="1"/>
</dbReference>
<evidence type="ECO:0000256" key="6">
    <source>
        <dbReference type="SAM" id="MobiDB-lite"/>
    </source>
</evidence>
<keyword evidence="5" id="KW-0862">Zinc</keyword>
<dbReference type="Gene3D" id="3.50.30.30">
    <property type="match status" value="1"/>
</dbReference>
<evidence type="ECO:0000313" key="9">
    <source>
        <dbReference type="EMBL" id="KAJ2793970.1"/>
    </source>
</evidence>
<dbReference type="GO" id="GO:0016020">
    <property type="term" value="C:membrane"/>
    <property type="evidence" value="ECO:0007669"/>
    <property type="project" value="UniProtKB-SubCell"/>
</dbReference>
<name>A0A9W8HPM4_9FUNG</name>
<evidence type="ECO:0000256" key="5">
    <source>
        <dbReference type="PROSITE-ProRule" id="PRU00175"/>
    </source>
</evidence>
<comment type="caution">
    <text evidence="9">The sequence shown here is derived from an EMBL/GenBank/DDBJ whole genome shotgun (WGS) entry which is preliminary data.</text>
</comment>
<keyword evidence="5" id="KW-0479">Metal-binding</keyword>
<protein>
    <recommendedName>
        <fullName evidence="8">RING-type domain-containing protein</fullName>
    </recommendedName>
</protein>
<dbReference type="InterPro" id="IPR001841">
    <property type="entry name" value="Znf_RING"/>
</dbReference>
<dbReference type="Pfam" id="PF13639">
    <property type="entry name" value="zf-RING_2"/>
    <property type="match status" value="1"/>
</dbReference>
<evidence type="ECO:0000256" key="3">
    <source>
        <dbReference type="ARBA" id="ARBA00022989"/>
    </source>
</evidence>
<proteinExistence type="predicted"/>
<dbReference type="GO" id="GO:0061630">
    <property type="term" value="F:ubiquitin protein ligase activity"/>
    <property type="evidence" value="ECO:0007669"/>
    <property type="project" value="TreeGrafter"/>
</dbReference>
<evidence type="ECO:0000313" key="10">
    <source>
        <dbReference type="Proteomes" id="UP001140094"/>
    </source>
</evidence>
<dbReference type="OrthoDB" id="8062037at2759"/>
<evidence type="ECO:0000256" key="7">
    <source>
        <dbReference type="SAM" id="Phobius"/>
    </source>
</evidence>
<organism evidence="9 10">
    <name type="scientific">Coemansia guatemalensis</name>
    <dbReference type="NCBI Taxonomy" id="2761395"/>
    <lineage>
        <taxon>Eukaryota</taxon>
        <taxon>Fungi</taxon>
        <taxon>Fungi incertae sedis</taxon>
        <taxon>Zoopagomycota</taxon>
        <taxon>Kickxellomycotina</taxon>
        <taxon>Kickxellomycetes</taxon>
        <taxon>Kickxellales</taxon>
        <taxon>Kickxellaceae</taxon>
        <taxon>Coemansia</taxon>
    </lineage>
</organism>
<dbReference type="PANTHER" id="PTHR22765">
    <property type="entry name" value="RING FINGER AND PROTEASE ASSOCIATED DOMAIN-CONTAINING"/>
    <property type="match status" value="1"/>
</dbReference>
<dbReference type="SUPFAM" id="SSF57850">
    <property type="entry name" value="RING/U-box"/>
    <property type="match status" value="1"/>
</dbReference>
<keyword evidence="2 7" id="KW-0812">Transmembrane</keyword>
<evidence type="ECO:0000256" key="4">
    <source>
        <dbReference type="ARBA" id="ARBA00023136"/>
    </source>
</evidence>
<keyword evidence="5" id="KW-0863">Zinc-finger</keyword>
<feature type="region of interest" description="Disordered" evidence="6">
    <location>
        <begin position="291"/>
        <end position="317"/>
    </location>
</feature>
<feature type="transmembrane region" description="Helical" evidence="7">
    <location>
        <begin position="198"/>
        <end position="222"/>
    </location>
</feature>
<dbReference type="SMART" id="SM00184">
    <property type="entry name" value="RING"/>
    <property type="match status" value="1"/>
</dbReference>
<dbReference type="EMBL" id="JANBUO010002700">
    <property type="protein sequence ID" value="KAJ2793970.1"/>
    <property type="molecule type" value="Genomic_DNA"/>
</dbReference>
<keyword evidence="3 7" id="KW-1133">Transmembrane helix</keyword>
<reference evidence="9" key="1">
    <citation type="submission" date="2022-07" db="EMBL/GenBank/DDBJ databases">
        <title>Phylogenomic reconstructions and comparative analyses of Kickxellomycotina fungi.</title>
        <authorList>
            <person name="Reynolds N.K."/>
            <person name="Stajich J.E."/>
            <person name="Barry K."/>
            <person name="Grigoriev I.V."/>
            <person name="Crous P."/>
            <person name="Smith M.E."/>
        </authorList>
    </citation>
    <scope>NUCLEOTIDE SEQUENCE</scope>
    <source>
        <strain evidence="9">NRRL 1565</strain>
    </source>
</reference>
<dbReference type="Gene3D" id="3.30.40.10">
    <property type="entry name" value="Zinc/RING finger domain, C3HC4 (zinc finger)"/>
    <property type="match status" value="1"/>
</dbReference>
<dbReference type="InterPro" id="IPR013083">
    <property type="entry name" value="Znf_RING/FYVE/PHD"/>
</dbReference>
<dbReference type="PANTHER" id="PTHR22765:SF416">
    <property type="entry name" value="E3 UBIQUITIN-PROTEIN LIGASE GODZILLA"/>
    <property type="match status" value="1"/>
</dbReference>
<evidence type="ECO:0000256" key="1">
    <source>
        <dbReference type="ARBA" id="ARBA00004370"/>
    </source>
</evidence>
<dbReference type="InterPro" id="IPR051826">
    <property type="entry name" value="E3_ubiquitin-ligase_domain"/>
</dbReference>
<evidence type="ECO:0000259" key="8">
    <source>
        <dbReference type="PROSITE" id="PS50089"/>
    </source>
</evidence>
<dbReference type="InterPro" id="IPR046450">
    <property type="entry name" value="PA_dom_sf"/>
</dbReference>
<keyword evidence="10" id="KW-1185">Reference proteome</keyword>
<accession>A0A9W8HPM4</accession>